<keyword evidence="9" id="KW-1185">Reference proteome</keyword>
<dbReference type="Proteomes" id="UP000076761">
    <property type="component" value="Unassembled WGS sequence"/>
</dbReference>
<dbReference type="Gene3D" id="3.60.130.10">
    <property type="entry name" value="Clavaminate synthase-like"/>
    <property type="match status" value="1"/>
</dbReference>
<keyword evidence="6" id="KW-0408">Iron</keyword>
<reference evidence="8 9" key="1">
    <citation type="journal article" date="2016" name="Mol. Biol. Evol.">
        <title>Comparative Genomics of Early-Diverging Mushroom-Forming Fungi Provides Insights into the Origins of Lignocellulose Decay Capabilities.</title>
        <authorList>
            <person name="Nagy L.G."/>
            <person name="Riley R."/>
            <person name="Tritt A."/>
            <person name="Adam C."/>
            <person name="Daum C."/>
            <person name="Floudas D."/>
            <person name="Sun H."/>
            <person name="Yadav J.S."/>
            <person name="Pangilinan J."/>
            <person name="Larsson K.H."/>
            <person name="Matsuura K."/>
            <person name="Barry K."/>
            <person name="Labutti K."/>
            <person name="Kuo R."/>
            <person name="Ohm R.A."/>
            <person name="Bhattacharya S.S."/>
            <person name="Shirouzu T."/>
            <person name="Yoshinaga Y."/>
            <person name="Martin F.M."/>
            <person name="Grigoriev I.V."/>
            <person name="Hibbett D.S."/>
        </authorList>
    </citation>
    <scope>NUCLEOTIDE SEQUENCE [LARGE SCALE GENOMIC DNA]</scope>
    <source>
        <strain evidence="8 9">HHB14362 ss-1</strain>
    </source>
</reference>
<evidence type="ECO:0000256" key="4">
    <source>
        <dbReference type="ARBA" id="ARBA00022964"/>
    </source>
</evidence>
<dbReference type="InterPro" id="IPR042098">
    <property type="entry name" value="TauD-like_sf"/>
</dbReference>
<evidence type="ECO:0000313" key="8">
    <source>
        <dbReference type="EMBL" id="KZT21805.1"/>
    </source>
</evidence>
<accession>A0A165Q1V5</accession>
<dbReference type="SUPFAM" id="SSF51197">
    <property type="entry name" value="Clavaminate synthase-like"/>
    <property type="match status" value="1"/>
</dbReference>
<evidence type="ECO:0000256" key="3">
    <source>
        <dbReference type="ARBA" id="ARBA00022723"/>
    </source>
</evidence>
<dbReference type="PANTHER" id="PTHR10696">
    <property type="entry name" value="GAMMA-BUTYROBETAINE HYDROXYLASE-RELATED"/>
    <property type="match status" value="1"/>
</dbReference>
<evidence type="ECO:0000259" key="7">
    <source>
        <dbReference type="Pfam" id="PF02668"/>
    </source>
</evidence>
<evidence type="ECO:0000313" key="9">
    <source>
        <dbReference type="Proteomes" id="UP000076761"/>
    </source>
</evidence>
<dbReference type="STRING" id="1314782.A0A165Q1V5"/>
<keyword evidence="5" id="KW-0560">Oxidoreductase</keyword>
<protein>
    <submittedName>
        <fullName evidence="8">Clavaminate synthase-like protein</fullName>
    </submittedName>
</protein>
<dbReference type="OrthoDB" id="406634at2759"/>
<dbReference type="GO" id="GO:0005739">
    <property type="term" value="C:mitochondrion"/>
    <property type="evidence" value="ECO:0007669"/>
    <property type="project" value="TreeGrafter"/>
</dbReference>
<dbReference type="AlphaFoldDB" id="A0A165Q1V5"/>
<dbReference type="InParanoid" id="A0A165Q1V5"/>
<dbReference type="InterPro" id="IPR003819">
    <property type="entry name" value="TauD/TfdA-like"/>
</dbReference>
<dbReference type="PANTHER" id="PTHR10696:SF25">
    <property type="entry name" value="OXIDOREDUCTASE AIM17-RELATED"/>
    <property type="match status" value="1"/>
</dbReference>
<evidence type="ECO:0000256" key="6">
    <source>
        <dbReference type="ARBA" id="ARBA00023004"/>
    </source>
</evidence>
<proteinExistence type="inferred from homology"/>
<dbReference type="GO" id="GO:0046872">
    <property type="term" value="F:metal ion binding"/>
    <property type="evidence" value="ECO:0007669"/>
    <property type="project" value="UniProtKB-KW"/>
</dbReference>
<evidence type="ECO:0000256" key="2">
    <source>
        <dbReference type="ARBA" id="ARBA00008654"/>
    </source>
</evidence>
<evidence type="ECO:0000256" key="5">
    <source>
        <dbReference type="ARBA" id="ARBA00023002"/>
    </source>
</evidence>
<keyword evidence="4" id="KW-0223">Dioxygenase</keyword>
<name>A0A165Q1V5_9AGAM</name>
<evidence type="ECO:0000256" key="1">
    <source>
        <dbReference type="ARBA" id="ARBA00001954"/>
    </source>
</evidence>
<dbReference type="InterPro" id="IPR050411">
    <property type="entry name" value="AlphaKG_dependent_hydroxylases"/>
</dbReference>
<comment type="cofactor">
    <cofactor evidence="1">
        <name>Fe(2+)</name>
        <dbReference type="ChEBI" id="CHEBI:29033"/>
    </cofactor>
</comment>
<feature type="domain" description="TauD/TfdA-like" evidence="7">
    <location>
        <begin position="2"/>
        <end position="177"/>
    </location>
</feature>
<gene>
    <name evidence="8" type="ORF">NEOLEDRAFT_1138784</name>
</gene>
<dbReference type="GO" id="GO:0051213">
    <property type="term" value="F:dioxygenase activity"/>
    <property type="evidence" value="ECO:0007669"/>
    <property type="project" value="UniProtKB-KW"/>
</dbReference>
<dbReference type="Pfam" id="PF02668">
    <property type="entry name" value="TauD"/>
    <property type="match status" value="1"/>
</dbReference>
<sequence>MHMDLLYFEHPPRFQILHCLRNRVKGGTSLFLDALHASQQLRAADPKAFETLTSTPVPFHYVNDGHHLRYEHPTIELAPTYPPHSHSLIQKPEIAYINYSPPFQALLPVSTPASFYTSLRAFSHLLDDPANVFEYTLREGDAVVFDNRRVLHARSAFEDGEVSGGAGETRRWLKGCYLEADGVMDRGRVLRDEVGEA</sequence>
<keyword evidence="3" id="KW-0479">Metal-binding</keyword>
<dbReference type="GO" id="GO:0045329">
    <property type="term" value="P:carnitine biosynthetic process"/>
    <property type="evidence" value="ECO:0007669"/>
    <property type="project" value="TreeGrafter"/>
</dbReference>
<comment type="similarity">
    <text evidence="2">Belongs to the gamma-BBH/TMLD family.</text>
</comment>
<organism evidence="8 9">
    <name type="scientific">Neolentinus lepideus HHB14362 ss-1</name>
    <dbReference type="NCBI Taxonomy" id="1314782"/>
    <lineage>
        <taxon>Eukaryota</taxon>
        <taxon>Fungi</taxon>
        <taxon>Dikarya</taxon>
        <taxon>Basidiomycota</taxon>
        <taxon>Agaricomycotina</taxon>
        <taxon>Agaricomycetes</taxon>
        <taxon>Gloeophyllales</taxon>
        <taxon>Gloeophyllaceae</taxon>
        <taxon>Neolentinus</taxon>
    </lineage>
</organism>
<dbReference type="EMBL" id="KV425602">
    <property type="protein sequence ID" value="KZT21805.1"/>
    <property type="molecule type" value="Genomic_DNA"/>
</dbReference>